<proteinExistence type="inferred from homology"/>
<protein>
    <submittedName>
        <fullName evidence="8">Type II toxin-antitoxin system HicA family toxin</fullName>
    </submittedName>
</protein>
<accession>A0A9D6LPN9</accession>
<evidence type="ECO:0000256" key="2">
    <source>
        <dbReference type="ARBA" id="ARBA00022649"/>
    </source>
</evidence>
<dbReference type="GO" id="GO:0004519">
    <property type="term" value="F:endonuclease activity"/>
    <property type="evidence" value="ECO:0007669"/>
    <property type="project" value="UniProtKB-KW"/>
</dbReference>
<comment type="similarity">
    <text evidence="1">Belongs to the HicA mRNA interferase family.</text>
</comment>
<organism evidence="8 9">
    <name type="scientific">Candidatus Sungiibacteriota bacterium</name>
    <dbReference type="NCBI Taxonomy" id="2750080"/>
    <lineage>
        <taxon>Bacteria</taxon>
        <taxon>Candidatus Sungiibacteriota</taxon>
    </lineage>
</organism>
<dbReference type="Pfam" id="PF07927">
    <property type="entry name" value="HicA_toxin"/>
    <property type="match status" value="1"/>
</dbReference>
<keyword evidence="3" id="KW-0540">Nuclease</keyword>
<evidence type="ECO:0000256" key="6">
    <source>
        <dbReference type="ARBA" id="ARBA00022884"/>
    </source>
</evidence>
<gene>
    <name evidence="8" type="ORF">HY220_01250</name>
</gene>
<sequence length="72" mass="8330">MPRLPKAREAIRVALRLGFIFSRQKGSHAIYRHIDGRRLTIPIHGSKELGTALFKQITEDMGITRDKFWNLV</sequence>
<evidence type="ECO:0000256" key="4">
    <source>
        <dbReference type="ARBA" id="ARBA00022759"/>
    </source>
</evidence>
<evidence type="ECO:0000256" key="7">
    <source>
        <dbReference type="ARBA" id="ARBA00023016"/>
    </source>
</evidence>
<dbReference type="SUPFAM" id="SSF54786">
    <property type="entry name" value="YcfA/nrd intein domain"/>
    <property type="match status" value="1"/>
</dbReference>
<keyword evidence="6" id="KW-0694">RNA-binding</keyword>
<reference evidence="8" key="1">
    <citation type="submission" date="2020-07" db="EMBL/GenBank/DDBJ databases">
        <title>Huge and variable diversity of episymbiotic CPR bacteria and DPANN archaea in groundwater ecosystems.</title>
        <authorList>
            <person name="He C.Y."/>
            <person name="Keren R."/>
            <person name="Whittaker M."/>
            <person name="Farag I.F."/>
            <person name="Doudna J."/>
            <person name="Cate J.H.D."/>
            <person name="Banfield J.F."/>
        </authorList>
    </citation>
    <scope>NUCLEOTIDE SEQUENCE</scope>
    <source>
        <strain evidence="8">NC_groundwater_972_Pr1_S-0.2um_49_27</strain>
    </source>
</reference>
<keyword evidence="5" id="KW-0378">Hydrolase</keyword>
<keyword evidence="4" id="KW-0255">Endonuclease</keyword>
<dbReference type="GO" id="GO:0016787">
    <property type="term" value="F:hydrolase activity"/>
    <property type="evidence" value="ECO:0007669"/>
    <property type="project" value="UniProtKB-KW"/>
</dbReference>
<dbReference type="InterPro" id="IPR012933">
    <property type="entry name" value="HicA_mRNA_interferase"/>
</dbReference>
<name>A0A9D6LPN9_9BACT</name>
<dbReference type="PANTHER" id="PTHR34873">
    <property type="entry name" value="SSR1766 PROTEIN"/>
    <property type="match status" value="1"/>
</dbReference>
<comment type="caution">
    <text evidence="8">The sequence shown here is derived from an EMBL/GenBank/DDBJ whole genome shotgun (WGS) entry which is preliminary data.</text>
</comment>
<evidence type="ECO:0000256" key="1">
    <source>
        <dbReference type="ARBA" id="ARBA00006620"/>
    </source>
</evidence>
<evidence type="ECO:0000313" key="9">
    <source>
        <dbReference type="Proteomes" id="UP000808388"/>
    </source>
</evidence>
<keyword evidence="2" id="KW-1277">Toxin-antitoxin system</keyword>
<keyword evidence="7" id="KW-0346">Stress response</keyword>
<evidence type="ECO:0000256" key="5">
    <source>
        <dbReference type="ARBA" id="ARBA00022801"/>
    </source>
</evidence>
<dbReference type="AlphaFoldDB" id="A0A9D6LPN9"/>
<dbReference type="PANTHER" id="PTHR34873:SF3">
    <property type="entry name" value="ADDICTION MODULE TOXIN, HICA FAMILY"/>
    <property type="match status" value="1"/>
</dbReference>
<dbReference type="Gene3D" id="3.30.920.30">
    <property type="entry name" value="Hypothetical protein"/>
    <property type="match status" value="1"/>
</dbReference>
<evidence type="ECO:0000313" key="8">
    <source>
        <dbReference type="EMBL" id="MBI3627363.1"/>
    </source>
</evidence>
<dbReference type="InterPro" id="IPR038570">
    <property type="entry name" value="HicA_sf"/>
</dbReference>
<dbReference type="GO" id="GO:0003729">
    <property type="term" value="F:mRNA binding"/>
    <property type="evidence" value="ECO:0007669"/>
    <property type="project" value="InterPro"/>
</dbReference>
<evidence type="ECO:0000256" key="3">
    <source>
        <dbReference type="ARBA" id="ARBA00022722"/>
    </source>
</evidence>
<dbReference type="Proteomes" id="UP000808388">
    <property type="component" value="Unassembled WGS sequence"/>
</dbReference>
<dbReference type="EMBL" id="JACQCQ010000003">
    <property type="protein sequence ID" value="MBI3627363.1"/>
    <property type="molecule type" value="Genomic_DNA"/>
</dbReference>